<dbReference type="EMBL" id="JARKIB010000006">
    <property type="protein sequence ID" value="KAJ7779104.1"/>
    <property type="molecule type" value="Genomic_DNA"/>
</dbReference>
<organism evidence="2 3">
    <name type="scientific">Mycena metata</name>
    <dbReference type="NCBI Taxonomy" id="1033252"/>
    <lineage>
        <taxon>Eukaryota</taxon>
        <taxon>Fungi</taxon>
        <taxon>Dikarya</taxon>
        <taxon>Basidiomycota</taxon>
        <taxon>Agaricomycotina</taxon>
        <taxon>Agaricomycetes</taxon>
        <taxon>Agaricomycetidae</taxon>
        <taxon>Agaricales</taxon>
        <taxon>Marasmiineae</taxon>
        <taxon>Mycenaceae</taxon>
        <taxon>Mycena</taxon>
    </lineage>
</organism>
<reference evidence="2" key="1">
    <citation type="submission" date="2023-03" db="EMBL/GenBank/DDBJ databases">
        <title>Massive genome expansion in bonnet fungi (Mycena s.s.) driven by repeated elements and novel gene families across ecological guilds.</title>
        <authorList>
            <consortium name="Lawrence Berkeley National Laboratory"/>
            <person name="Harder C.B."/>
            <person name="Miyauchi S."/>
            <person name="Viragh M."/>
            <person name="Kuo A."/>
            <person name="Thoen E."/>
            <person name="Andreopoulos B."/>
            <person name="Lu D."/>
            <person name="Skrede I."/>
            <person name="Drula E."/>
            <person name="Henrissat B."/>
            <person name="Morin E."/>
            <person name="Kohler A."/>
            <person name="Barry K."/>
            <person name="LaButti K."/>
            <person name="Morin E."/>
            <person name="Salamov A."/>
            <person name="Lipzen A."/>
            <person name="Mereny Z."/>
            <person name="Hegedus B."/>
            <person name="Baldrian P."/>
            <person name="Stursova M."/>
            <person name="Weitz H."/>
            <person name="Taylor A."/>
            <person name="Grigoriev I.V."/>
            <person name="Nagy L.G."/>
            <person name="Martin F."/>
            <person name="Kauserud H."/>
        </authorList>
    </citation>
    <scope>NUCLEOTIDE SEQUENCE</scope>
    <source>
        <strain evidence="2">CBHHK182m</strain>
    </source>
</reference>
<protein>
    <recommendedName>
        <fullName evidence="4">FAD/NAD(P)-binding domain-containing protein</fullName>
    </recommendedName>
</protein>
<dbReference type="AlphaFoldDB" id="A0AAD7NXI7"/>
<evidence type="ECO:0000256" key="1">
    <source>
        <dbReference type="SAM" id="SignalP"/>
    </source>
</evidence>
<dbReference type="Proteomes" id="UP001215598">
    <property type="component" value="Unassembled WGS sequence"/>
</dbReference>
<sequence>MAFSTFAVGGSALVLLVAGLVWQRTCKSPPPWHAELAVLGQPRAKKLPGTAVVCGGSIAGSVTARILTDHFERVILVDPEVDKIDEPKTRILQYNAFHVFLCLFVAGARRLWPNFDAEIQAAGGRRPGAQRVIQKLLMQHPTATNITVILGTARGLHPSGDTSSIQSVLIRRTNGTQVSLNDVALVVDCTGPIQSGLKRLKSAGFALPENLRRSYSGNMRYTTINFTVTPELEAKLPIPGLSKDTIMIYSNVPHSTFGCFLLGFSKLEENTMQMLFNDSGEGESDMPRVASDVLPYLRRFPSHEPIPPWFFEVIALLCEKGDPVFYQAKSSTQSYVEYHRVPARDLPSNFIAIGDATLQLNPVHGQGFAKIMLNGIALDALLRSLDANSLPRDFSAQYFKKSAAYMGGLWDATRLQDYAYPTCHPMEGETHETGRFIRWFAAKLLAAATQDEEVATAMWKARHFLVADSALFAPTVLWKILWTSSRF</sequence>
<dbReference type="SUPFAM" id="SSF51905">
    <property type="entry name" value="FAD/NAD(P)-binding domain"/>
    <property type="match status" value="1"/>
</dbReference>
<comment type="caution">
    <text evidence="2">The sequence shown here is derived from an EMBL/GenBank/DDBJ whole genome shotgun (WGS) entry which is preliminary data.</text>
</comment>
<accession>A0AAD7NXI7</accession>
<keyword evidence="3" id="KW-1185">Reference proteome</keyword>
<keyword evidence="1" id="KW-0732">Signal</keyword>
<feature type="chain" id="PRO_5042129100" description="FAD/NAD(P)-binding domain-containing protein" evidence="1">
    <location>
        <begin position="24"/>
        <end position="487"/>
    </location>
</feature>
<name>A0AAD7NXI7_9AGAR</name>
<evidence type="ECO:0008006" key="4">
    <source>
        <dbReference type="Google" id="ProtNLM"/>
    </source>
</evidence>
<evidence type="ECO:0000313" key="3">
    <source>
        <dbReference type="Proteomes" id="UP001215598"/>
    </source>
</evidence>
<gene>
    <name evidence="2" type="ORF">B0H16DRAFT_1683327</name>
</gene>
<proteinExistence type="predicted"/>
<feature type="signal peptide" evidence="1">
    <location>
        <begin position="1"/>
        <end position="23"/>
    </location>
</feature>
<dbReference type="InterPro" id="IPR036188">
    <property type="entry name" value="FAD/NAD-bd_sf"/>
</dbReference>
<evidence type="ECO:0000313" key="2">
    <source>
        <dbReference type="EMBL" id="KAJ7779104.1"/>
    </source>
</evidence>